<evidence type="ECO:0000256" key="12">
    <source>
        <dbReference type="ARBA" id="ARBA00023136"/>
    </source>
</evidence>
<comment type="caution">
    <text evidence="14">The sequence shown here is derived from an EMBL/GenBank/DDBJ whole genome shotgun (WGS) entry which is preliminary data.</text>
</comment>
<dbReference type="GO" id="GO:0016712">
    <property type="term" value="F:oxidoreductase activity, acting on paired donors, with incorporation or reduction of molecular oxygen, reduced flavin or flavoprotein as one donor, and incorporation of one atom of oxygen"/>
    <property type="evidence" value="ECO:0007669"/>
    <property type="project" value="TreeGrafter"/>
</dbReference>
<dbReference type="Proteomes" id="UP000242450">
    <property type="component" value="Chromosome 4"/>
</dbReference>
<dbReference type="AlphaFoldDB" id="A0A212DBS8"/>
<keyword evidence="6" id="KW-0479">Metal-binding</keyword>
<dbReference type="GO" id="GO:0008392">
    <property type="term" value="F:arachidonate epoxygenase activity"/>
    <property type="evidence" value="ECO:0007669"/>
    <property type="project" value="TreeGrafter"/>
</dbReference>
<comment type="cofactor">
    <cofactor evidence="1">
        <name>heme</name>
        <dbReference type="ChEBI" id="CHEBI:30413"/>
    </cofactor>
</comment>
<evidence type="ECO:0000256" key="7">
    <source>
        <dbReference type="ARBA" id="ARBA00022824"/>
    </source>
</evidence>
<evidence type="ECO:0000256" key="10">
    <source>
        <dbReference type="ARBA" id="ARBA00023004"/>
    </source>
</evidence>
<accession>A0A212DBS8</accession>
<evidence type="ECO:0000256" key="13">
    <source>
        <dbReference type="SAM" id="MobiDB-lite"/>
    </source>
</evidence>
<evidence type="ECO:0000256" key="4">
    <source>
        <dbReference type="ARBA" id="ARBA00010617"/>
    </source>
</evidence>
<proteinExistence type="inferred from homology"/>
<name>A0A212DBS8_CEREH</name>
<keyword evidence="5" id="KW-0349">Heme</keyword>
<dbReference type="FunFam" id="1.10.630.10:FF:000238">
    <property type="entry name" value="Cytochrome P450 2A6"/>
    <property type="match status" value="1"/>
</dbReference>
<dbReference type="SUPFAM" id="SSF48264">
    <property type="entry name" value="Cytochrome P450"/>
    <property type="match status" value="1"/>
</dbReference>
<gene>
    <name evidence="14" type="ORF">Celaphus_00004376</name>
</gene>
<dbReference type="InterPro" id="IPR050182">
    <property type="entry name" value="Cytochrome_P450_fam2"/>
</dbReference>
<protein>
    <submittedName>
        <fullName evidence="14">Uncharacterized protein</fullName>
    </submittedName>
</protein>
<dbReference type="GO" id="GO:0019373">
    <property type="term" value="P:epoxygenase P450 pathway"/>
    <property type="evidence" value="ECO:0007669"/>
    <property type="project" value="TreeGrafter"/>
</dbReference>
<feature type="region of interest" description="Disordered" evidence="13">
    <location>
        <begin position="377"/>
        <end position="423"/>
    </location>
</feature>
<reference evidence="14 15" key="1">
    <citation type="journal article" date="2018" name="Mol. Genet. Genomics">
        <title>The red deer Cervus elaphus genome CerEla1.0: sequencing, annotating, genes, and chromosomes.</title>
        <authorList>
            <person name="Bana N.A."/>
            <person name="Nyiri A."/>
            <person name="Nagy J."/>
            <person name="Frank K."/>
            <person name="Nagy T."/>
            <person name="Steger V."/>
            <person name="Schiller M."/>
            <person name="Lakatos P."/>
            <person name="Sugar L."/>
            <person name="Horn P."/>
            <person name="Barta E."/>
            <person name="Orosz L."/>
        </authorList>
    </citation>
    <scope>NUCLEOTIDE SEQUENCE [LARGE SCALE GENOMIC DNA]</scope>
    <source>
        <strain evidence="14">Hungarian</strain>
    </source>
</reference>
<dbReference type="GO" id="GO:0020037">
    <property type="term" value="F:heme binding"/>
    <property type="evidence" value="ECO:0007669"/>
    <property type="project" value="InterPro"/>
</dbReference>
<dbReference type="InterPro" id="IPR001128">
    <property type="entry name" value="Cyt_P450"/>
</dbReference>
<dbReference type="GO" id="GO:0005789">
    <property type="term" value="C:endoplasmic reticulum membrane"/>
    <property type="evidence" value="ECO:0007669"/>
    <property type="project" value="UniProtKB-SubCell"/>
</dbReference>
<comment type="subcellular location">
    <subcellularLocation>
        <location evidence="3">Endoplasmic reticulum membrane</location>
        <topology evidence="3">Peripheral membrane protein</topology>
    </subcellularLocation>
    <subcellularLocation>
        <location evidence="2">Microsome membrane</location>
        <topology evidence="2">Peripheral membrane protein</topology>
    </subcellularLocation>
</comment>
<evidence type="ECO:0000313" key="14">
    <source>
        <dbReference type="EMBL" id="OWK15662.1"/>
    </source>
</evidence>
<dbReference type="EMBL" id="MKHE01000004">
    <property type="protein sequence ID" value="OWK15662.1"/>
    <property type="molecule type" value="Genomic_DNA"/>
</dbReference>
<dbReference type="GO" id="GO:0005506">
    <property type="term" value="F:iron ion binding"/>
    <property type="evidence" value="ECO:0007669"/>
    <property type="project" value="InterPro"/>
</dbReference>
<keyword evidence="7" id="KW-0256">Endoplasmic reticulum</keyword>
<dbReference type="PANTHER" id="PTHR24300:SF339">
    <property type="entry name" value="CYTOCHROME P450 FAMILY 2 SUBFAMILY B MEMBER 39"/>
    <property type="match status" value="1"/>
</dbReference>
<dbReference type="Pfam" id="PF00067">
    <property type="entry name" value="p450"/>
    <property type="match status" value="1"/>
</dbReference>
<dbReference type="GO" id="GO:0006805">
    <property type="term" value="P:xenobiotic metabolic process"/>
    <property type="evidence" value="ECO:0007669"/>
    <property type="project" value="TreeGrafter"/>
</dbReference>
<keyword evidence="9" id="KW-0560">Oxidoreductase</keyword>
<dbReference type="OrthoDB" id="1103324at2759"/>
<organism evidence="14 15">
    <name type="scientific">Cervus elaphus hippelaphus</name>
    <name type="common">European red deer</name>
    <dbReference type="NCBI Taxonomy" id="46360"/>
    <lineage>
        <taxon>Eukaryota</taxon>
        <taxon>Metazoa</taxon>
        <taxon>Chordata</taxon>
        <taxon>Craniata</taxon>
        <taxon>Vertebrata</taxon>
        <taxon>Euteleostomi</taxon>
        <taxon>Mammalia</taxon>
        <taxon>Eutheria</taxon>
        <taxon>Laurasiatheria</taxon>
        <taxon>Artiodactyla</taxon>
        <taxon>Ruminantia</taxon>
        <taxon>Pecora</taxon>
        <taxon>Cervidae</taxon>
        <taxon>Cervinae</taxon>
        <taxon>Cervus</taxon>
    </lineage>
</organism>
<evidence type="ECO:0000256" key="9">
    <source>
        <dbReference type="ARBA" id="ARBA00023002"/>
    </source>
</evidence>
<evidence type="ECO:0000313" key="15">
    <source>
        <dbReference type="Proteomes" id="UP000242450"/>
    </source>
</evidence>
<evidence type="ECO:0000256" key="3">
    <source>
        <dbReference type="ARBA" id="ARBA00004406"/>
    </source>
</evidence>
<keyword evidence="10" id="KW-0408">Iron</keyword>
<dbReference type="Gene3D" id="1.10.630.10">
    <property type="entry name" value="Cytochrome P450"/>
    <property type="match status" value="1"/>
</dbReference>
<dbReference type="PRINTS" id="PR00463">
    <property type="entry name" value="EP450I"/>
</dbReference>
<evidence type="ECO:0000256" key="6">
    <source>
        <dbReference type="ARBA" id="ARBA00022723"/>
    </source>
</evidence>
<feature type="compositionally biased region" description="Basic residues" evidence="13">
    <location>
        <begin position="379"/>
        <end position="390"/>
    </location>
</feature>
<keyword evidence="8" id="KW-0492">Microsome</keyword>
<sequence>GYEVMREALVDQAEAFSGQGHVTIIDPVFQETGLGFASGKSWKSLRTMQGTLITDLSFLEAYLDPHILLNSITANIISSVVSGECFNYQDPRLIWLLHSLNEVFTILSCFYSQVRSKIALWARNQEVKDFFTENIESHWKTLDPSDPKDFIDSFLLHMDKERSDPESEFHQKNLNTVLSLFFSDTETSSSVICYGFLLLLKNPDVLEKVHAEIDRVIGAHHLPALKDQAKMPYTKAIIHQIQRFSDLLPFGVPHSVIKDTHFLGYYLPKAGPAGLQKQLEGAGITMYPILSSALHDPRHFEKPDAFYPGHFLDAECLLTPVLCDFLTQFRPKHVLAKDEILKDRESKTSTETRISLAHSELFLFLTSLLHNFSLESPKARKTSTSRQGRKGQRDHPLCSRSASCPAGEGESERRNSFNSRNQN</sequence>
<dbReference type="PANTHER" id="PTHR24300">
    <property type="entry name" value="CYTOCHROME P450 508A4-RELATED"/>
    <property type="match status" value="1"/>
</dbReference>
<evidence type="ECO:0000256" key="1">
    <source>
        <dbReference type="ARBA" id="ARBA00001971"/>
    </source>
</evidence>
<keyword evidence="11" id="KW-0503">Monooxygenase</keyword>
<keyword evidence="12" id="KW-0472">Membrane</keyword>
<feature type="non-terminal residue" evidence="14">
    <location>
        <position position="1"/>
    </location>
</feature>
<evidence type="ECO:0000256" key="8">
    <source>
        <dbReference type="ARBA" id="ARBA00022848"/>
    </source>
</evidence>
<keyword evidence="15" id="KW-1185">Reference proteome</keyword>
<evidence type="ECO:0000256" key="5">
    <source>
        <dbReference type="ARBA" id="ARBA00022617"/>
    </source>
</evidence>
<evidence type="ECO:0000256" key="11">
    <source>
        <dbReference type="ARBA" id="ARBA00023033"/>
    </source>
</evidence>
<dbReference type="InterPro" id="IPR002401">
    <property type="entry name" value="Cyt_P450_E_grp-I"/>
</dbReference>
<evidence type="ECO:0000256" key="2">
    <source>
        <dbReference type="ARBA" id="ARBA00004174"/>
    </source>
</evidence>
<dbReference type="InterPro" id="IPR036396">
    <property type="entry name" value="Cyt_P450_sf"/>
</dbReference>
<comment type="similarity">
    <text evidence="4">Belongs to the cytochrome P450 family.</text>
</comment>